<dbReference type="GO" id="GO:0005829">
    <property type="term" value="C:cytosol"/>
    <property type="evidence" value="ECO:0007669"/>
    <property type="project" value="TreeGrafter"/>
</dbReference>
<keyword evidence="6" id="KW-0597">Phosphoprotein</keyword>
<feature type="domain" description="Alpha-D-phosphohexomutase alpha/beta/alpha" evidence="17">
    <location>
        <begin position="316"/>
        <end position="402"/>
    </location>
</feature>
<comment type="cofactor">
    <cofactor evidence="2">
        <name>Mg(2+)</name>
        <dbReference type="ChEBI" id="CHEBI:18420"/>
    </cofactor>
</comment>
<dbReference type="FunFam" id="3.40.120.10:FF:000005">
    <property type="entry name" value="Phosphoglucomutase 5"/>
    <property type="match status" value="1"/>
</dbReference>
<gene>
    <name evidence="18" type="ORF">M422DRAFT_233213</name>
</gene>
<dbReference type="InterPro" id="IPR005846">
    <property type="entry name" value="A-D-PHexomutase_a/b/a-III"/>
</dbReference>
<keyword evidence="8 13" id="KW-0460">Magnesium</keyword>
<dbReference type="Pfam" id="PF24947">
    <property type="entry name" value="PGM1_C_vert_fung"/>
    <property type="match status" value="1"/>
</dbReference>
<dbReference type="InterPro" id="IPR016066">
    <property type="entry name" value="A-D-PHexomutase_CS"/>
</dbReference>
<feature type="region of interest" description="Disordered" evidence="14">
    <location>
        <begin position="1"/>
        <end position="20"/>
    </location>
</feature>
<dbReference type="PANTHER" id="PTHR22573">
    <property type="entry name" value="PHOSPHOHEXOMUTASE FAMILY MEMBER"/>
    <property type="match status" value="1"/>
</dbReference>
<evidence type="ECO:0000256" key="7">
    <source>
        <dbReference type="ARBA" id="ARBA00022723"/>
    </source>
</evidence>
<dbReference type="InterPro" id="IPR005845">
    <property type="entry name" value="A-D-PHexomutase_a/b/a-II"/>
</dbReference>
<organism evidence="18 19">
    <name type="scientific">Sphaerobolus stellatus (strain SS14)</name>
    <dbReference type="NCBI Taxonomy" id="990650"/>
    <lineage>
        <taxon>Eukaryota</taxon>
        <taxon>Fungi</taxon>
        <taxon>Dikarya</taxon>
        <taxon>Basidiomycota</taxon>
        <taxon>Agaricomycotina</taxon>
        <taxon>Agaricomycetes</taxon>
        <taxon>Phallomycetidae</taxon>
        <taxon>Geastrales</taxon>
        <taxon>Sphaerobolaceae</taxon>
        <taxon>Sphaerobolus</taxon>
    </lineage>
</organism>
<dbReference type="Pfam" id="PF02878">
    <property type="entry name" value="PGM_PMM_I"/>
    <property type="match status" value="1"/>
</dbReference>
<dbReference type="GO" id="GO:0000287">
    <property type="term" value="F:magnesium ion binding"/>
    <property type="evidence" value="ECO:0007669"/>
    <property type="project" value="InterPro"/>
</dbReference>
<evidence type="ECO:0000256" key="5">
    <source>
        <dbReference type="ARBA" id="ARBA00022526"/>
    </source>
</evidence>
<proteinExistence type="inferred from homology"/>
<dbReference type="FunFam" id="3.40.120.10:FF:000004">
    <property type="entry name" value="Phosphoglucomutase 5"/>
    <property type="match status" value="1"/>
</dbReference>
<evidence type="ECO:0000256" key="9">
    <source>
        <dbReference type="ARBA" id="ARBA00023235"/>
    </source>
</evidence>
<dbReference type="InterPro" id="IPR016055">
    <property type="entry name" value="A-D-PHexomutase_a/b/a-I/II/III"/>
</dbReference>
<comment type="catalytic activity">
    <reaction evidence="11">
        <text>alpha-D-glucose 1,6-bisphosphate + L-seryl-[protein] = O-phospho-L-seryl-[protein] + alpha-D-glucose 6-phosphate</text>
        <dbReference type="Rhea" id="RHEA:68752"/>
        <dbReference type="Rhea" id="RHEA-COMP:9863"/>
        <dbReference type="Rhea" id="RHEA-COMP:11604"/>
        <dbReference type="ChEBI" id="CHEBI:29999"/>
        <dbReference type="ChEBI" id="CHEBI:58225"/>
        <dbReference type="ChEBI" id="CHEBI:58392"/>
        <dbReference type="ChEBI" id="CHEBI:83421"/>
    </reaction>
</comment>
<evidence type="ECO:0000256" key="6">
    <source>
        <dbReference type="ARBA" id="ARBA00022553"/>
    </source>
</evidence>
<dbReference type="Pfam" id="PF02880">
    <property type="entry name" value="PGM_PMM_III"/>
    <property type="match status" value="1"/>
</dbReference>
<keyword evidence="5" id="KW-0313">Glucose metabolism</keyword>
<dbReference type="PROSITE" id="PS00710">
    <property type="entry name" value="PGM_PMM"/>
    <property type="match status" value="1"/>
</dbReference>
<dbReference type="FunFam" id="3.40.120.10:FF:000006">
    <property type="entry name" value="Phosphoglucomutase PgmA"/>
    <property type="match status" value="1"/>
</dbReference>
<name>A0A0C9UZS4_SPHS4</name>
<dbReference type="FunFam" id="3.30.310.50:FF:000002">
    <property type="entry name" value="Phosphoglucomutase 5"/>
    <property type="match status" value="1"/>
</dbReference>
<dbReference type="EC" id="5.4.2.2" evidence="4"/>
<dbReference type="NCBIfam" id="NF005737">
    <property type="entry name" value="PRK07564.1-1"/>
    <property type="match status" value="1"/>
</dbReference>
<keyword evidence="10" id="KW-0119">Carbohydrate metabolism</keyword>
<dbReference type="SUPFAM" id="SSF53738">
    <property type="entry name" value="Phosphoglucomutase, first 3 domains"/>
    <property type="match status" value="3"/>
</dbReference>
<reference evidence="18 19" key="1">
    <citation type="submission" date="2014-06" db="EMBL/GenBank/DDBJ databases">
        <title>Evolutionary Origins and Diversification of the Mycorrhizal Mutualists.</title>
        <authorList>
            <consortium name="DOE Joint Genome Institute"/>
            <consortium name="Mycorrhizal Genomics Consortium"/>
            <person name="Kohler A."/>
            <person name="Kuo A."/>
            <person name="Nagy L.G."/>
            <person name="Floudas D."/>
            <person name="Copeland A."/>
            <person name="Barry K.W."/>
            <person name="Cichocki N."/>
            <person name="Veneault-Fourrey C."/>
            <person name="LaButti K."/>
            <person name="Lindquist E.A."/>
            <person name="Lipzen A."/>
            <person name="Lundell T."/>
            <person name="Morin E."/>
            <person name="Murat C."/>
            <person name="Riley R."/>
            <person name="Ohm R."/>
            <person name="Sun H."/>
            <person name="Tunlid A."/>
            <person name="Henrissat B."/>
            <person name="Grigoriev I.V."/>
            <person name="Hibbett D.S."/>
            <person name="Martin F."/>
        </authorList>
    </citation>
    <scope>NUCLEOTIDE SEQUENCE [LARGE SCALE GENOMIC DNA]</scope>
    <source>
        <strain evidence="18 19">SS14</strain>
    </source>
</reference>
<dbReference type="PRINTS" id="PR00509">
    <property type="entry name" value="PGMPMM"/>
</dbReference>
<protein>
    <recommendedName>
        <fullName evidence="4">phosphoglucomutase (alpha-D-glucose-1,6-bisphosphate-dependent)</fullName>
        <ecNumber evidence="4">5.4.2.2</ecNumber>
    </recommendedName>
</protein>
<evidence type="ECO:0000259" key="15">
    <source>
        <dbReference type="Pfam" id="PF02878"/>
    </source>
</evidence>
<keyword evidence="9" id="KW-0413">Isomerase</keyword>
<evidence type="ECO:0000256" key="4">
    <source>
        <dbReference type="ARBA" id="ARBA00012728"/>
    </source>
</evidence>
<feature type="domain" description="Alpha-D-phosphohexomutase alpha/beta/alpha" evidence="16">
    <location>
        <begin position="186"/>
        <end position="288"/>
    </location>
</feature>
<dbReference type="HOGENOM" id="CLU_009330_0_1_1"/>
<evidence type="ECO:0000256" key="8">
    <source>
        <dbReference type="ARBA" id="ARBA00022842"/>
    </source>
</evidence>
<evidence type="ECO:0000256" key="12">
    <source>
        <dbReference type="ARBA" id="ARBA00049409"/>
    </source>
</evidence>
<dbReference type="InterPro" id="IPR045244">
    <property type="entry name" value="PGM"/>
</dbReference>
<dbReference type="InterPro" id="IPR005844">
    <property type="entry name" value="A-D-PHexomutase_a/b/a-I"/>
</dbReference>
<dbReference type="PANTHER" id="PTHR22573:SF2">
    <property type="entry name" value="PHOSPHOGLUCOMUTASE"/>
    <property type="match status" value="1"/>
</dbReference>
<sequence>MSTQVKDIPTKPFDGQKPGTSGLRKRVKVFQQEHYTENFIQAIFDSIDPKGATLVIGGDGRYFSQPTVQTILRIGAANGVAKFIVGKDSILSTPAASNVIRKYKADGGILLTASHNPGGPDNDFGIKYNVSNGGPAPESVTDKIFAKTKTISSYKVLEAPEVDLSKIGDVTYGPTKVSIIDSVTDYVELLHGIFDFALIKSFLSSTPAFTVLFDGLHGVTGPYAKAILLTELGLAPTAVQNAVPLPDFGGSHPDPNLTYAHSLVEVVERDNITFGAASDGDGDRNMIYGAGAFVTPSDSVAIIADWADVIPYFAKGGVKGLARSMPTSEALDLVAKAKGLEFFEVPTGWKFFGNLMDAGRLSICGEESFGTGSDHIREKDGIWAIVAWLNILAAANKERSKYFPNADEKKPIGINEVLQRHYKTYGRSFFSRYDYEEVDSEGAQKVVDALNEHIAKGSLIGKKFGEFVVSKTTNFNYTDPIDGSVSKNQGQIVGFEDGSRVVFRLSGTGSHGATVRMYVERYSKDASQYEKPTAEGLKSLIDVALEISRLVEFTGRKEPTVIT</sequence>
<dbReference type="Pfam" id="PF02879">
    <property type="entry name" value="PGM_PMM_II"/>
    <property type="match status" value="1"/>
</dbReference>
<accession>A0A0C9UZS4</accession>
<dbReference type="CDD" id="cd03085">
    <property type="entry name" value="PGM1"/>
    <property type="match status" value="1"/>
</dbReference>
<dbReference type="InterPro" id="IPR005841">
    <property type="entry name" value="Alpha-D-phosphohexomutase_SF"/>
</dbReference>
<evidence type="ECO:0000313" key="19">
    <source>
        <dbReference type="Proteomes" id="UP000054279"/>
    </source>
</evidence>
<dbReference type="SUPFAM" id="SSF55957">
    <property type="entry name" value="Phosphoglucomutase, C-terminal domain"/>
    <property type="match status" value="1"/>
</dbReference>
<evidence type="ECO:0000313" key="18">
    <source>
        <dbReference type="EMBL" id="KIJ34812.1"/>
    </source>
</evidence>
<dbReference type="AlphaFoldDB" id="A0A0C9UZS4"/>
<dbReference type="GO" id="GO:0006006">
    <property type="term" value="P:glucose metabolic process"/>
    <property type="evidence" value="ECO:0007669"/>
    <property type="project" value="UniProtKB-KW"/>
</dbReference>
<evidence type="ECO:0000256" key="10">
    <source>
        <dbReference type="ARBA" id="ARBA00023277"/>
    </source>
</evidence>
<evidence type="ECO:0000259" key="16">
    <source>
        <dbReference type="Pfam" id="PF02879"/>
    </source>
</evidence>
<comment type="catalytic activity">
    <reaction evidence="12">
        <text>O-phospho-L-seryl-[protein] + alpha-D-glucose 1-phosphate = alpha-D-glucose 1,6-bisphosphate + L-seryl-[protein]</text>
        <dbReference type="Rhea" id="RHEA:68748"/>
        <dbReference type="Rhea" id="RHEA-COMP:9863"/>
        <dbReference type="Rhea" id="RHEA-COMP:11604"/>
        <dbReference type="ChEBI" id="CHEBI:29999"/>
        <dbReference type="ChEBI" id="CHEBI:58392"/>
        <dbReference type="ChEBI" id="CHEBI:58601"/>
        <dbReference type="ChEBI" id="CHEBI:83421"/>
    </reaction>
</comment>
<evidence type="ECO:0000256" key="13">
    <source>
        <dbReference type="RuleBase" id="RU004326"/>
    </source>
</evidence>
<comment type="catalytic activity">
    <reaction evidence="1">
        <text>alpha-D-glucose 1-phosphate = alpha-D-glucose 6-phosphate</text>
        <dbReference type="Rhea" id="RHEA:23536"/>
        <dbReference type="ChEBI" id="CHEBI:58225"/>
        <dbReference type="ChEBI" id="CHEBI:58601"/>
        <dbReference type="EC" id="5.4.2.2"/>
    </reaction>
</comment>
<dbReference type="Proteomes" id="UP000054279">
    <property type="component" value="Unassembled WGS sequence"/>
</dbReference>
<evidence type="ECO:0000256" key="11">
    <source>
        <dbReference type="ARBA" id="ARBA00049318"/>
    </source>
</evidence>
<dbReference type="GO" id="GO:0004614">
    <property type="term" value="F:phosphoglucomutase activity"/>
    <property type="evidence" value="ECO:0007669"/>
    <property type="project" value="UniProtKB-EC"/>
</dbReference>
<keyword evidence="7 13" id="KW-0479">Metal-binding</keyword>
<dbReference type="OrthoDB" id="2291at2759"/>
<dbReference type="Gene3D" id="3.30.310.50">
    <property type="entry name" value="Alpha-D-phosphohexomutase, C-terminal domain"/>
    <property type="match status" value="1"/>
</dbReference>
<keyword evidence="19" id="KW-1185">Reference proteome</keyword>
<evidence type="ECO:0000259" key="17">
    <source>
        <dbReference type="Pfam" id="PF02880"/>
    </source>
</evidence>
<dbReference type="InterPro" id="IPR036900">
    <property type="entry name" value="A-D-PHexomutase_C_sf"/>
</dbReference>
<comment type="similarity">
    <text evidence="3 13">Belongs to the phosphohexose mutase family.</text>
</comment>
<feature type="domain" description="Alpha-D-phosphohexomutase alpha/beta/alpha" evidence="15">
    <location>
        <begin position="16"/>
        <end position="154"/>
    </location>
</feature>
<evidence type="ECO:0000256" key="1">
    <source>
        <dbReference type="ARBA" id="ARBA00000443"/>
    </source>
</evidence>
<evidence type="ECO:0000256" key="14">
    <source>
        <dbReference type="SAM" id="MobiDB-lite"/>
    </source>
</evidence>
<dbReference type="EMBL" id="KN837195">
    <property type="protein sequence ID" value="KIJ34812.1"/>
    <property type="molecule type" value="Genomic_DNA"/>
</dbReference>
<evidence type="ECO:0000256" key="3">
    <source>
        <dbReference type="ARBA" id="ARBA00010231"/>
    </source>
</evidence>
<dbReference type="Gene3D" id="3.40.120.10">
    <property type="entry name" value="Alpha-D-Glucose-1,6-Bisphosphate, subunit A, domain 3"/>
    <property type="match status" value="3"/>
</dbReference>
<evidence type="ECO:0000256" key="2">
    <source>
        <dbReference type="ARBA" id="ARBA00001946"/>
    </source>
</evidence>